<dbReference type="Proteomes" id="UP001165960">
    <property type="component" value="Unassembled WGS sequence"/>
</dbReference>
<comment type="caution">
    <text evidence="1">The sequence shown here is derived from an EMBL/GenBank/DDBJ whole genome shotgun (WGS) entry which is preliminary data.</text>
</comment>
<protein>
    <submittedName>
        <fullName evidence="1">Uncharacterized protein</fullName>
    </submittedName>
</protein>
<evidence type="ECO:0000313" key="1">
    <source>
        <dbReference type="EMBL" id="KAJ9063039.1"/>
    </source>
</evidence>
<name>A0ACC2SKW2_9FUNG</name>
<keyword evidence="2" id="KW-1185">Reference proteome</keyword>
<reference evidence="1" key="1">
    <citation type="submission" date="2022-04" db="EMBL/GenBank/DDBJ databases">
        <title>Genome of the entomopathogenic fungus Entomophthora muscae.</title>
        <authorList>
            <person name="Elya C."/>
            <person name="Lovett B.R."/>
            <person name="Lee E."/>
            <person name="Macias A.M."/>
            <person name="Hajek A.E."/>
            <person name="De Bivort B.L."/>
            <person name="Kasson M.T."/>
            <person name="De Fine Licht H.H."/>
            <person name="Stajich J.E."/>
        </authorList>
    </citation>
    <scope>NUCLEOTIDE SEQUENCE</scope>
    <source>
        <strain evidence="1">Berkeley</strain>
    </source>
</reference>
<evidence type="ECO:0000313" key="2">
    <source>
        <dbReference type="Proteomes" id="UP001165960"/>
    </source>
</evidence>
<accession>A0ACC2SKW2</accession>
<gene>
    <name evidence="1" type="ORF">DSO57_1004331</name>
</gene>
<proteinExistence type="predicted"/>
<organism evidence="1 2">
    <name type="scientific">Entomophthora muscae</name>
    <dbReference type="NCBI Taxonomy" id="34485"/>
    <lineage>
        <taxon>Eukaryota</taxon>
        <taxon>Fungi</taxon>
        <taxon>Fungi incertae sedis</taxon>
        <taxon>Zoopagomycota</taxon>
        <taxon>Entomophthoromycotina</taxon>
        <taxon>Entomophthoromycetes</taxon>
        <taxon>Entomophthorales</taxon>
        <taxon>Entomophthoraceae</taxon>
        <taxon>Entomophthora</taxon>
    </lineage>
</organism>
<sequence length="171" mass="19184">MSKSQGKGGRGKQNLTFVRQVPRFLQHTLKDEPDISSKTRIVNAEFDAEPDEEYNDLLADKEEERPQIVVLNKFNDITEEEATKHSIKEGKLPAPKETEEKEVEKTPAVDKDGRILFRTKVKSVEAPGIGISSKSSESNTSTKKRPESETSSKPKKAKKPKKSSLLSFELD</sequence>
<dbReference type="EMBL" id="QTSX02004981">
    <property type="protein sequence ID" value="KAJ9063039.1"/>
    <property type="molecule type" value="Genomic_DNA"/>
</dbReference>